<accession>A0A8S0V8Q0</accession>
<protein>
    <submittedName>
        <fullName evidence="3">Probable receptor-like protein kinase At5g24010</fullName>
    </submittedName>
</protein>
<keyword evidence="1" id="KW-1133">Transmembrane helix</keyword>
<comment type="caution">
    <text evidence="3">The sequence shown here is derived from an EMBL/GenBank/DDBJ whole genome shotgun (WGS) entry which is preliminary data.</text>
</comment>
<dbReference type="PANTHER" id="PTHR35743:SF1">
    <property type="entry name" value="NODULIN HOMEOBOX"/>
    <property type="match status" value="1"/>
</dbReference>
<dbReference type="GO" id="GO:0003697">
    <property type="term" value="F:single-stranded DNA binding"/>
    <property type="evidence" value="ECO:0007669"/>
    <property type="project" value="InterPro"/>
</dbReference>
<dbReference type="InterPro" id="IPR057287">
    <property type="entry name" value="Ndx_N"/>
</dbReference>
<dbReference type="Gramene" id="OE9A104155T3">
    <property type="protein sequence ID" value="OE9A104155C3"/>
    <property type="gene ID" value="OE9A104155"/>
</dbReference>
<dbReference type="Pfam" id="PF25246">
    <property type="entry name" value="Nodulin_N"/>
    <property type="match status" value="1"/>
</dbReference>
<sequence>MRSLKEDASTSTDQLTHLARRADEALDLIAAVKGLHGLTSQQLSKLIRDSGNNILQHSTEDGLLVQIDVEKFARNLPAHLISVVMAWEREKSTFKYLLCGILLLHSMCDLASRVPKIEQILLDDVKVSEQLIDLVFYLLIVLASDRQEHQVPNDMILLHSALVACSLKLLTVIISPQWQEVAQVLTAYYKIDVFMEAAFTAVCKDIKFLQTKLSAQSAESSGNITPTNEETLNHLCQQCESSLKFLHSLCQQKLLRERIVKNKVFSLNTCFSFFSWIKLFEIVIFAL</sequence>
<organism evidence="3 4">
    <name type="scientific">Olea europaea subsp. europaea</name>
    <dbReference type="NCBI Taxonomy" id="158383"/>
    <lineage>
        <taxon>Eukaryota</taxon>
        <taxon>Viridiplantae</taxon>
        <taxon>Streptophyta</taxon>
        <taxon>Embryophyta</taxon>
        <taxon>Tracheophyta</taxon>
        <taxon>Spermatophyta</taxon>
        <taxon>Magnoliopsida</taxon>
        <taxon>eudicotyledons</taxon>
        <taxon>Gunneridae</taxon>
        <taxon>Pentapetalae</taxon>
        <taxon>asterids</taxon>
        <taxon>lamiids</taxon>
        <taxon>Lamiales</taxon>
        <taxon>Oleaceae</taxon>
        <taxon>Oleeae</taxon>
        <taxon>Olea</taxon>
    </lineage>
</organism>
<keyword evidence="3" id="KW-0418">Kinase</keyword>
<keyword evidence="1" id="KW-0812">Transmembrane</keyword>
<dbReference type="PANTHER" id="PTHR35743">
    <property type="entry name" value="NODULIN HOMEOBOX"/>
    <property type="match status" value="1"/>
</dbReference>
<dbReference type="InterPro" id="IPR039325">
    <property type="entry name" value="NDX"/>
</dbReference>
<keyword evidence="1" id="KW-0472">Membrane</keyword>
<feature type="transmembrane region" description="Helical" evidence="1">
    <location>
        <begin position="264"/>
        <end position="286"/>
    </location>
</feature>
<dbReference type="GO" id="GO:0016301">
    <property type="term" value="F:kinase activity"/>
    <property type="evidence" value="ECO:0007669"/>
    <property type="project" value="UniProtKB-KW"/>
</dbReference>
<reference evidence="3 4" key="1">
    <citation type="submission" date="2019-12" db="EMBL/GenBank/DDBJ databases">
        <authorList>
            <person name="Alioto T."/>
            <person name="Alioto T."/>
            <person name="Gomez Garrido J."/>
        </authorList>
    </citation>
    <scope>NUCLEOTIDE SEQUENCE [LARGE SCALE GENOMIC DNA]</scope>
</reference>
<feature type="domain" description="Nodulin homeobox N-terminal" evidence="2">
    <location>
        <begin position="25"/>
        <end position="264"/>
    </location>
</feature>
<evidence type="ECO:0000313" key="4">
    <source>
        <dbReference type="Proteomes" id="UP000594638"/>
    </source>
</evidence>
<dbReference type="GO" id="GO:0009908">
    <property type="term" value="P:flower development"/>
    <property type="evidence" value="ECO:0007669"/>
    <property type="project" value="InterPro"/>
</dbReference>
<evidence type="ECO:0000256" key="1">
    <source>
        <dbReference type="SAM" id="Phobius"/>
    </source>
</evidence>
<keyword evidence="3" id="KW-0808">Transferase</keyword>
<name>A0A8S0V8Q0_OLEEU</name>
<gene>
    <name evidence="3" type="ORF">OLEA9_A104155</name>
</gene>
<keyword evidence="4" id="KW-1185">Reference proteome</keyword>
<dbReference type="OrthoDB" id="2020792at2759"/>
<dbReference type="AlphaFoldDB" id="A0A8S0V8Q0"/>
<keyword evidence="3" id="KW-0675">Receptor</keyword>
<dbReference type="EMBL" id="CACTIH010009339">
    <property type="protein sequence ID" value="CAA3029925.1"/>
    <property type="molecule type" value="Genomic_DNA"/>
</dbReference>
<evidence type="ECO:0000313" key="3">
    <source>
        <dbReference type="EMBL" id="CAA3029925.1"/>
    </source>
</evidence>
<evidence type="ECO:0000259" key="2">
    <source>
        <dbReference type="Pfam" id="PF25246"/>
    </source>
</evidence>
<proteinExistence type="predicted"/>
<dbReference type="Proteomes" id="UP000594638">
    <property type="component" value="Unassembled WGS sequence"/>
</dbReference>